<proteinExistence type="inferred from homology"/>
<comment type="function">
    <text evidence="10">Catalyzes the last two steps in the biosynthesis of 5-methylaminomethyl-2-thiouridine (mnm(5)s(2)U) at the wobble position (U34) in tRNA. Catalyzes the FAD-dependent demodification of cmnm(5)s(2)U34 to nm(5)s(2)U34, followed by the transfer of a methyl group from S-adenosyl-L-methionine to nm(5)s(2)U34, to form mnm(5)s(2)U34.</text>
</comment>
<dbReference type="Gene3D" id="3.40.50.150">
    <property type="entry name" value="Vaccinia Virus protein VP39"/>
    <property type="match status" value="1"/>
</dbReference>
<evidence type="ECO:0000259" key="12">
    <source>
        <dbReference type="Pfam" id="PF01266"/>
    </source>
</evidence>
<evidence type="ECO:0000256" key="9">
    <source>
        <dbReference type="ARBA" id="ARBA00023268"/>
    </source>
</evidence>
<evidence type="ECO:0000256" key="8">
    <source>
        <dbReference type="ARBA" id="ARBA00023002"/>
    </source>
</evidence>
<dbReference type="InterPro" id="IPR036188">
    <property type="entry name" value="FAD/NAD-bd_sf"/>
</dbReference>
<comment type="similarity">
    <text evidence="10">In the C-terminal section; belongs to the DAO family.</text>
</comment>
<evidence type="ECO:0000313" key="15">
    <source>
        <dbReference type="Proteomes" id="UP001595840"/>
    </source>
</evidence>
<keyword evidence="2 10" id="KW-0489">Methyltransferase</keyword>
<feature type="domain" description="MnmC-like methyltransferase" evidence="13">
    <location>
        <begin position="117"/>
        <end position="247"/>
    </location>
</feature>
<dbReference type="Pfam" id="PF01266">
    <property type="entry name" value="DAO"/>
    <property type="match status" value="1"/>
</dbReference>
<feature type="region of interest" description="tRNA (mnm(5)s(2)U34)-methyltransferase" evidence="10">
    <location>
        <begin position="1"/>
        <end position="250"/>
    </location>
</feature>
<evidence type="ECO:0000259" key="13">
    <source>
        <dbReference type="Pfam" id="PF05430"/>
    </source>
</evidence>
<dbReference type="Gene3D" id="3.50.50.60">
    <property type="entry name" value="FAD/NAD(P)-binding domain"/>
    <property type="match status" value="1"/>
</dbReference>
<dbReference type="RefSeq" id="WP_290264169.1">
    <property type="nucleotide sequence ID" value="NZ_JAUFQG010000006.1"/>
</dbReference>
<accession>A0ABV8V240</accession>
<dbReference type="EC" id="2.1.1.61" evidence="10"/>
<reference evidence="15" key="1">
    <citation type="journal article" date="2019" name="Int. J. Syst. Evol. Microbiol.">
        <title>The Global Catalogue of Microorganisms (GCM) 10K type strain sequencing project: providing services to taxonomists for standard genome sequencing and annotation.</title>
        <authorList>
            <consortium name="The Broad Institute Genomics Platform"/>
            <consortium name="The Broad Institute Genome Sequencing Center for Infectious Disease"/>
            <person name="Wu L."/>
            <person name="Ma J."/>
        </authorList>
    </citation>
    <scope>NUCLEOTIDE SEQUENCE [LARGE SCALE GENOMIC DNA]</scope>
    <source>
        <strain evidence="15">CECT 8570</strain>
    </source>
</reference>
<comment type="catalytic activity">
    <reaction evidence="10">
        <text>5-aminomethyl-2-thiouridine(34) in tRNA + S-adenosyl-L-methionine = 5-methylaminomethyl-2-thiouridine(34) in tRNA + S-adenosyl-L-homocysteine + H(+)</text>
        <dbReference type="Rhea" id="RHEA:19569"/>
        <dbReference type="Rhea" id="RHEA-COMP:10195"/>
        <dbReference type="Rhea" id="RHEA-COMP:10197"/>
        <dbReference type="ChEBI" id="CHEBI:15378"/>
        <dbReference type="ChEBI" id="CHEBI:57856"/>
        <dbReference type="ChEBI" id="CHEBI:59789"/>
        <dbReference type="ChEBI" id="CHEBI:74454"/>
        <dbReference type="ChEBI" id="CHEBI:74455"/>
        <dbReference type="EC" id="2.1.1.61"/>
    </reaction>
</comment>
<dbReference type="PANTHER" id="PTHR13847:SF283">
    <property type="entry name" value="TRNA 5-METHYLAMINOMETHYL-2-THIOURIDINE BIOSYNTHESIS BIFUNCTIONAL PROTEIN MNMC"/>
    <property type="match status" value="1"/>
</dbReference>
<keyword evidence="15" id="KW-1185">Reference proteome</keyword>
<evidence type="ECO:0000256" key="3">
    <source>
        <dbReference type="ARBA" id="ARBA00022630"/>
    </source>
</evidence>
<keyword evidence="9 10" id="KW-0511">Multifunctional enzyme</keyword>
<keyword evidence="6 10" id="KW-0819">tRNA processing</keyword>
<dbReference type="EC" id="1.5.-.-" evidence="10"/>
<evidence type="ECO:0000256" key="6">
    <source>
        <dbReference type="ARBA" id="ARBA00022694"/>
    </source>
</evidence>
<dbReference type="PANTHER" id="PTHR13847">
    <property type="entry name" value="SARCOSINE DEHYDROGENASE-RELATED"/>
    <property type="match status" value="1"/>
</dbReference>
<dbReference type="NCBIfam" id="NF002481">
    <property type="entry name" value="PRK01747.1-2"/>
    <property type="match status" value="1"/>
</dbReference>
<feature type="region of interest" description="FAD-dependent cmnm(5)s(2)U34 oxidoreductase" evidence="10">
    <location>
        <begin position="291"/>
        <end position="690"/>
    </location>
</feature>
<evidence type="ECO:0000256" key="2">
    <source>
        <dbReference type="ARBA" id="ARBA00022603"/>
    </source>
</evidence>
<name>A0ABV8V240_9GAMM</name>
<comment type="similarity">
    <text evidence="10">In the N-terminal section; belongs to the methyltransferase superfamily. tRNA (mnm(5)s(2)U34)-methyltransferase family.</text>
</comment>
<sequence>MNANPPIHTPHTLSWSEGLPFSTQFGDVYFSIDSGLEESRHVFHQHNNLAPRWQALPAQGQFVIGETGFGTGLNFLAAVELWLRTAPEDARLYYLTVEKFPLSKIELQQALALWPDLSALSQALIAAYPDQLETEIYPLSLFNGRVQLLLTIDDATAGFNQQIHRQHPDFIVAKTAVDAWFLDGFAPSKNADMWSSELFATLALLSHPETTFATYTSAGMVRRGLAQVGFAVAKQKGFGRKREMLSGRFRGPPPAEDEKKNTADSAHIRLKKTTPWQAFKLQPSGRRACVIGAGIAGCHTARALAELGWQVTLVEAKAAPALMASGNAQGIVYAKLSPKRHPQGRFNITSLSYAQAAYRAFWQARPDHGDACGVLQLAAKDETAEQQSASAATLAPSLAREVTAEQASELAGLALNNGGLYLPNAGWLNPAELCAWLIQHPNINSRFHTNIETFEATGDGRWHIASTTHTQVTSQTECFDTDLLVLCCADQAKHFAHTQHLPLKRIRGQVTQLPATETSQQLKTVVTQEGYLAPAFGNSHCVGATFNLKLDDPAPRHEDHRANLAFLTNLKDFYGQALPDASTLSGRVGFRCTSPDYLPLVGPVAKEDEMAEAYALLAKNAKRVIPSAHHYWPNLLVNLAHGSRGLAYTPICAQYIAALANNLPVPIRQDLCAALNPARFLVRDIARGKR</sequence>
<comment type="subcellular location">
    <subcellularLocation>
        <location evidence="10">Cytoplasm</location>
    </subcellularLocation>
</comment>
<dbReference type="InterPro" id="IPR023032">
    <property type="entry name" value="tRNA_MAMT_biosynth_bifunc_MnmC"/>
</dbReference>
<organism evidence="14 15">
    <name type="scientific">Simiduia curdlanivorans</name>
    <dbReference type="NCBI Taxonomy" id="1492769"/>
    <lineage>
        <taxon>Bacteria</taxon>
        <taxon>Pseudomonadati</taxon>
        <taxon>Pseudomonadota</taxon>
        <taxon>Gammaproteobacteria</taxon>
        <taxon>Cellvibrionales</taxon>
        <taxon>Cellvibrionaceae</taxon>
        <taxon>Simiduia</taxon>
    </lineage>
</organism>
<dbReference type="Proteomes" id="UP001595840">
    <property type="component" value="Unassembled WGS sequence"/>
</dbReference>
<evidence type="ECO:0000313" key="14">
    <source>
        <dbReference type="EMBL" id="MFC4361970.1"/>
    </source>
</evidence>
<keyword evidence="7 10" id="KW-0274">FAD</keyword>
<dbReference type="NCBIfam" id="TIGR03197">
    <property type="entry name" value="MnmC_Cterm"/>
    <property type="match status" value="1"/>
</dbReference>
<evidence type="ECO:0000256" key="10">
    <source>
        <dbReference type="HAMAP-Rule" id="MF_01102"/>
    </source>
</evidence>
<dbReference type="InterPro" id="IPR047785">
    <property type="entry name" value="tRNA_MNMC2"/>
</dbReference>
<dbReference type="EMBL" id="JBHSCX010000004">
    <property type="protein sequence ID" value="MFC4361970.1"/>
    <property type="molecule type" value="Genomic_DNA"/>
</dbReference>
<dbReference type="InterPro" id="IPR008471">
    <property type="entry name" value="MnmC-like_methylTransf"/>
</dbReference>
<dbReference type="InterPro" id="IPR006076">
    <property type="entry name" value="FAD-dep_OxRdtase"/>
</dbReference>
<keyword evidence="4 10" id="KW-0808">Transferase</keyword>
<evidence type="ECO:0000256" key="7">
    <source>
        <dbReference type="ARBA" id="ARBA00022827"/>
    </source>
</evidence>
<dbReference type="InterPro" id="IPR029063">
    <property type="entry name" value="SAM-dependent_MTases_sf"/>
</dbReference>
<evidence type="ECO:0000256" key="11">
    <source>
        <dbReference type="SAM" id="MobiDB-lite"/>
    </source>
</evidence>
<dbReference type="Pfam" id="PF05430">
    <property type="entry name" value="Methyltransf_30"/>
    <property type="match status" value="1"/>
</dbReference>
<keyword evidence="1 10" id="KW-0963">Cytoplasm</keyword>
<keyword evidence="8 10" id="KW-0560">Oxidoreductase</keyword>
<evidence type="ECO:0000256" key="5">
    <source>
        <dbReference type="ARBA" id="ARBA00022691"/>
    </source>
</evidence>
<dbReference type="InterPro" id="IPR017610">
    <property type="entry name" value="tRNA_S-uridine_synth_MnmC_C"/>
</dbReference>
<evidence type="ECO:0000256" key="1">
    <source>
        <dbReference type="ARBA" id="ARBA00022490"/>
    </source>
</evidence>
<dbReference type="Gene3D" id="3.30.9.10">
    <property type="entry name" value="D-Amino Acid Oxidase, subunit A, domain 2"/>
    <property type="match status" value="1"/>
</dbReference>
<dbReference type="NCBIfam" id="NF033855">
    <property type="entry name" value="tRNA_MNMC2"/>
    <property type="match status" value="1"/>
</dbReference>
<feature type="region of interest" description="Disordered" evidence="11">
    <location>
        <begin position="244"/>
        <end position="266"/>
    </location>
</feature>
<comment type="caution">
    <text evidence="14">The sequence shown here is derived from an EMBL/GenBank/DDBJ whole genome shotgun (WGS) entry which is preliminary data.</text>
</comment>
<keyword evidence="5 10" id="KW-0949">S-adenosyl-L-methionine</keyword>
<evidence type="ECO:0000256" key="4">
    <source>
        <dbReference type="ARBA" id="ARBA00022679"/>
    </source>
</evidence>
<comment type="cofactor">
    <cofactor evidence="10">
        <name>FAD</name>
        <dbReference type="ChEBI" id="CHEBI:57692"/>
    </cofactor>
</comment>
<dbReference type="HAMAP" id="MF_01102">
    <property type="entry name" value="MnmC"/>
    <property type="match status" value="1"/>
</dbReference>
<keyword evidence="3 10" id="KW-0285">Flavoprotein</keyword>
<protein>
    <recommendedName>
        <fullName evidence="10">tRNA 5-methylaminomethyl-2-thiouridine biosynthesis bifunctional protein MnmC</fullName>
        <shortName evidence="10">tRNA mnm(5)s(2)U biosynthesis bifunctional protein</shortName>
    </recommendedName>
    <domain>
        <recommendedName>
            <fullName evidence="10">tRNA (mnm(5)s(2)U34)-methyltransferase</fullName>
            <ecNumber evidence="10">2.1.1.61</ecNumber>
        </recommendedName>
    </domain>
    <domain>
        <recommendedName>
            <fullName evidence="10">FAD-dependent cmnm(5)s(2)U34 oxidoreductase</fullName>
            <ecNumber evidence="10">1.5.-.-</ecNumber>
        </recommendedName>
    </domain>
</protein>
<gene>
    <name evidence="10 14" type="primary">mnmC</name>
    <name evidence="14" type="ORF">ACFOX3_06650</name>
</gene>
<feature type="domain" description="FAD dependent oxidoreductase" evidence="12">
    <location>
        <begin position="288"/>
        <end position="659"/>
    </location>
</feature>
<dbReference type="SUPFAM" id="SSF51905">
    <property type="entry name" value="FAD/NAD(P)-binding domain"/>
    <property type="match status" value="1"/>
</dbReference>